<name>A0A2I0BB26_9ASPA</name>
<reference evidence="2 3" key="1">
    <citation type="journal article" date="2017" name="Nature">
        <title>The Apostasia genome and the evolution of orchids.</title>
        <authorList>
            <person name="Zhang G.Q."/>
            <person name="Liu K.W."/>
            <person name="Li Z."/>
            <person name="Lohaus R."/>
            <person name="Hsiao Y.Y."/>
            <person name="Niu S.C."/>
            <person name="Wang J.Y."/>
            <person name="Lin Y.C."/>
            <person name="Xu Q."/>
            <person name="Chen L.J."/>
            <person name="Yoshida K."/>
            <person name="Fujiwara S."/>
            <person name="Wang Z.W."/>
            <person name="Zhang Y.Q."/>
            <person name="Mitsuda N."/>
            <person name="Wang M."/>
            <person name="Liu G.H."/>
            <person name="Pecoraro L."/>
            <person name="Huang H.X."/>
            <person name="Xiao X.J."/>
            <person name="Lin M."/>
            <person name="Wu X.Y."/>
            <person name="Wu W.L."/>
            <person name="Chen Y.Y."/>
            <person name="Chang S.B."/>
            <person name="Sakamoto S."/>
            <person name="Ohme-Takagi M."/>
            <person name="Yagi M."/>
            <person name="Zeng S.J."/>
            <person name="Shen C.Y."/>
            <person name="Yeh C.M."/>
            <person name="Luo Y.B."/>
            <person name="Tsai W.C."/>
            <person name="Van de Peer Y."/>
            <person name="Liu Z.J."/>
        </authorList>
    </citation>
    <scope>NUCLEOTIDE SEQUENCE [LARGE SCALE GENOMIC DNA]</scope>
    <source>
        <strain evidence="3">cv. Shenzhen</strain>
        <tissue evidence="2">Stem</tissue>
    </source>
</reference>
<gene>
    <name evidence="2" type="ORF">AXF42_Ash011604</name>
</gene>
<evidence type="ECO:0000256" key="1">
    <source>
        <dbReference type="SAM" id="MobiDB-lite"/>
    </source>
</evidence>
<dbReference type="AlphaFoldDB" id="A0A2I0BB26"/>
<accession>A0A2I0BB26</accession>
<feature type="region of interest" description="Disordered" evidence="1">
    <location>
        <begin position="1"/>
        <end position="52"/>
    </location>
</feature>
<dbReference type="EMBL" id="KZ451899">
    <property type="protein sequence ID" value="PKA65002.1"/>
    <property type="molecule type" value="Genomic_DNA"/>
</dbReference>
<protein>
    <submittedName>
        <fullName evidence="2">Uncharacterized protein</fullName>
    </submittedName>
</protein>
<feature type="compositionally biased region" description="Polar residues" evidence="1">
    <location>
        <begin position="36"/>
        <end position="52"/>
    </location>
</feature>
<proteinExistence type="predicted"/>
<evidence type="ECO:0000313" key="2">
    <source>
        <dbReference type="EMBL" id="PKA65002.1"/>
    </source>
</evidence>
<sequence>MPVQPSIASKKKSKSPMENFFHPMPTIARVGKESQKNIGRKNSQPQELHNFS</sequence>
<organism evidence="2 3">
    <name type="scientific">Apostasia shenzhenica</name>
    <dbReference type="NCBI Taxonomy" id="1088818"/>
    <lineage>
        <taxon>Eukaryota</taxon>
        <taxon>Viridiplantae</taxon>
        <taxon>Streptophyta</taxon>
        <taxon>Embryophyta</taxon>
        <taxon>Tracheophyta</taxon>
        <taxon>Spermatophyta</taxon>
        <taxon>Magnoliopsida</taxon>
        <taxon>Liliopsida</taxon>
        <taxon>Asparagales</taxon>
        <taxon>Orchidaceae</taxon>
        <taxon>Apostasioideae</taxon>
        <taxon>Apostasia</taxon>
    </lineage>
</organism>
<keyword evidence="3" id="KW-1185">Reference proteome</keyword>
<dbReference type="Proteomes" id="UP000236161">
    <property type="component" value="Unassembled WGS sequence"/>
</dbReference>
<evidence type="ECO:0000313" key="3">
    <source>
        <dbReference type="Proteomes" id="UP000236161"/>
    </source>
</evidence>